<dbReference type="EMBL" id="GG730054">
    <property type="protein sequence ID" value="EEZ92687.1"/>
    <property type="molecule type" value="Genomic_DNA"/>
</dbReference>
<dbReference type="InterPro" id="IPR036919">
    <property type="entry name" value="Ribo_uL30_ferredoxin-like_sf"/>
</dbReference>
<gene>
    <name evidence="1" type="ORF">BJBARM4_0708</name>
</gene>
<dbReference type="GO" id="GO:0005840">
    <property type="term" value="C:ribosome"/>
    <property type="evidence" value="ECO:0007669"/>
    <property type="project" value="UniProtKB-KW"/>
</dbReference>
<evidence type="ECO:0000313" key="1">
    <source>
        <dbReference type="EMBL" id="EEZ92687.1"/>
    </source>
</evidence>
<protein>
    <submittedName>
        <fullName evidence="1">50S ribosomal protein L30P</fullName>
    </submittedName>
</protein>
<reference evidence="1 2" key="1">
    <citation type="journal article" date="2010" name="Proc. Natl. Acad. Sci. U.S.A.">
        <title>Enigmatic, ultrasmall, uncultivated Archaea.</title>
        <authorList>
            <person name="Baker B.J."/>
            <person name="Comolli L.R."/>
            <person name="Dick G.J."/>
            <person name="Hauser L.J."/>
            <person name="Hyatt D."/>
            <person name="Dill B.D."/>
            <person name="Land M.L."/>
            <person name="Verberkmoes N.C."/>
            <person name="Hettich R.L."/>
            <person name="Banfield J.F."/>
        </authorList>
    </citation>
    <scope>NUCLEOTIDE SEQUENCE [LARGE SCALE GENOMIC DNA]</scope>
</reference>
<keyword evidence="1" id="KW-0687">Ribonucleoprotein</keyword>
<proteinExistence type="predicted"/>
<name>D2EG25_PARA4</name>
<organism evidence="1 2">
    <name type="scientific">Candidatus Parvarchaeum acidiphilum ARMAN-4</name>
    <dbReference type="NCBI Taxonomy" id="662760"/>
    <lineage>
        <taxon>Archaea</taxon>
        <taxon>Candidatus Parvarchaeota</taxon>
        <taxon>Candidatus Parvarchaeum</taxon>
    </lineage>
</organism>
<dbReference type="AlphaFoldDB" id="D2EG25"/>
<accession>D2EG25</accession>
<sequence>MLPFCLSSYLLSVVTYGEIDAKTMAKLLLKRGRISNKKKIEAKEQDIVSFSEAFIKGEKKMKDIGVKNLFNLHPPIKGFERKGKKAPFSLKGAFGYRGDKINELLERMI</sequence>
<evidence type="ECO:0000313" key="2">
    <source>
        <dbReference type="Proteomes" id="UP000009375"/>
    </source>
</evidence>
<dbReference type="Proteomes" id="UP000009375">
    <property type="component" value="Unassembled WGS sequence"/>
</dbReference>
<keyword evidence="1" id="KW-0689">Ribosomal protein</keyword>
<dbReference type="Gene3D" id="3.30.1390.20">
    <property type="entry name" value="Ribosomal protein L30, ferredoxin-like fold domain"/>
    <property type="match status" value="1"/>
</dbReference>
<dbReference type="SUPFAM" id="SSF55129">
    <property type="entry name" value="Ribosomal protein L30p/L7e"/>
    <property type="match status" value="1"/>
</dbReference>